<dbReference type="PROSITE" id="PS51352">
    <property type="entry name" value="THIOREDOXIN_2"/>
    <property type="match status" value="3"/>
</dbReference>
<dbReference type="GO" id="GO:0006457">
    <property type="term" value="P:protein folding"/>
    <property type="evidence" value="ECO:0000318"/>
    <property type="project" value="GO_Central"/>
</dbReference>
<evidence type="ECO:0000256" key="2">
    <source>
        <dbReference type="ARBA" id="ARBA00022729"/>
    </source>
</evidence>
<accession>A0A7M7LL31</accession>
<dbReference type="GO" id="GO:0005783">
    <property type="term" value="C:endoplasmic reticulum"/>
    <property type="evidence" value="ECO:0000318"/>
    <property type="project" value="GO_Central"/>
</dbReference>
<keyword evidence="9" id="KW-1185">Reference proteome</keyword>
<keyword evidence="4" id="KW-0676">Redox-active center</keyword>
<dbReference type="Pfam" id="PF00085">
    <property type="entry name" value="Thioredoxin"/>
    <property type="match status" value="3"/>
</dbReference>
<reference evidence="8" key="2">
    <citation type="submission" date="2021-01" db="UniProtKB">
        <authorList>
            <consortium name="EnsemblMetazoa"/>
        </authorList>
    </citation>
    <scope>IDENTIFICATION</scope>
</reference>
<dbReference type="InterPro" id="IPR005788">
    <property type="entry name" value="PDI_thioredoxin-like_dom"/>
</dbReference>
<evidence type="ECO:0000313" key="9">
    <source>
        <dbReference type="Proteomes" id="UP000007110"/>
    </source>
</evidence>
<dbReference type="PANTHER" id="PTHR45672:SF3">
    <property type="entry name" value="THIOREDOXIN DOMAIN-CONTAINING PROTEIN 5"/>
    <property type="match status" value="1"/>
</dbReference>
<dbReference type="InterPro" id="IPR051063">
    <property type="entry name" value="PDI"/>
</dbReference>
<dbReference type="InterPro" id="IPR013766">
    <property type="entry name" value="Thioredoxin_domain"/>
</dbReference>
<dbReference type="CDD" id="cd03005">
    <property type="entry name" value="PDI_a_ERp46"/>
    <property type="match status" value="1"/>
</dbReference>
<keyword evidence="3" id="KW-0677">Repeat</keyword>
<dbReference type="GO" id="GO:0003756">
    <property type="term" value="F:protein disulfide isomerase activity"/>
    <property type="evidence" value="ECO:0000318"/>
    <property type="project" value="GO_Central"/>
</dbReference>
<dbReference type="PRINTS" id="PR00421">
    <property type="entry name" value="THIOREDOXIN"/>
</dbReference>
<dbReference type="FunCoup" id="A0A7M7LL31">
    <property type="interactions" value="1067"/>
</dbReference>
<dbReference type="NCBIfam" id="TIGR01126">
    <property type="entry name" value="pdi_dom"/>
    <property type="match status" value="1"/>
</dbReference>
<dbReference type="AlphaFoldDB" id="A0A7M7LL31"/>
<evidence type="ECO:0000256" key="5">
    <source>
        <dbReference type="RuleBase" id="RU004208"/>
    </source>
</evidence>
<reference evidence="9" key="1">
    <citation type="submission" date="2015-02" db="EMBL/GenBank/DDBJ databases">
        <title>Genome sequencing for Strongylocentrotus purpuratus.</title>
        <authorList>
            <person name="Murali S."/>
            <person name="Liu Y."/>
            <person name="Vee V."/>
            <person name="English A."/>
            <person name="Wang M."/>
            <person name="Skinner E."/>
            <person name="Han Y."/>
            <person name="Muzny D.M."/>
            <person name="Worley K.C."/>
            <person name="Gibbs R.A."/>
        </authorList>
    </citation>
    <scope>NUCLEOTIDE SEQUENCE</scope>
</reference>
<dbReference type="PANTHER" id="PTHR45672">
    <property type="entry name" value="PROTEIN DISULFIDE-ISOMERASE C17H9.14C-RELATED"/>
    <property type="match status" value="1"/>
</dbReference>
<sequence length="398" mass="44388">MKCVSLAVLVIFGLNLVCGEEEEASFDLNYDTASFVEEIGKGDHFVKFFAPWCGHCQRLAPIWSQLSEKYNKPEDSTVTIAKVDCTEETKLCSEHGVTGYPTLKLYKKDKEPLKYKGKRDFATLDAYIEKELNPQEADVPQVPAAKNGLYELTVATFKDHVAKGNHFIKFYAPWCGHCKRLAPTWDDLAKGFQHSDIVTIAKVDCTAHRAVCDQYGVKGYPTLKFFTDGEAVESYKGGRDHVAMKEYVSKMTKGAEAAPLPGSEEAIKVVPVREEPAGGEQPAVESKVVVLSTNNFLTQTAKGTSLVKFYAPWCPHCQKLVPVWDELAEKFDSRKDVTIGNVDCTVETEKPLCKKHAIEGYPTLLLFKDGEMVEKHSGTRTLEALETYLKAKLPKEEL</sequence>
<evidence type="ECO:0000256" key="1">
    <source>
        <dbReference type="ARBA" id="ARBA00006347"/>
    </source>
</evidence>
<dbReference type="InParanoid" id="A0A7M7LL31"/>
<feature type="domain" description="Thioredoxin" evidence="7">
    <location>
        <begin position="3"/>
        <end position="130"/>
    </location>
</feature>
<dbReference type="RefSeq" id="XP_001201177.2">
    <property type="nucleotide sequence ID" value="XM_001201177.4"/>
</dbReference>
<dbReference type="CTD" id="81567"/>
<dbReference type="SUPFAM" id="SSF52833">
    <property type="entry name" value="Thioredoxin-like"/>
    <property type="match status" value="3"/>
</dbReference>
<dbReference type="InterPro" id="IPR036249">
    <property type="entry name" value="Thioredoxin-like_sf"/>
</dbReference>
<evidence type="ECO:0000313" key="8">
    <source>
        <dbReference type="EnsemblMetazoa" id="XP_001201177"/>
    </source>
</evidence>
<dbReference type="KEGG" id="spu:764720"/>
<proteinExistence type="inferred from homology"/>
<keyword evidence="2 6" id="KW-0732">Signal</keyword>
<dbReference type="OrthoDB" id="71336at2759"/>
<protein>
    <recommendedName>
        <fullName evidence="7">Thioredoxin domain-containing protein</fullName>
    </recommendedName>
</protein>
<dbReference type="OMA" id="TKHQTLC"/>
<organism evidence="8 9">
    <name type="scientific">Strongylocentrotus purpuratus</name>
    <name type="common">Purple sea urchin</name>
    <dbReference type="NCBI Taxonomy" id="7668"/>
    <lineage>
        <taxon>Eukaryota</taxon>
        <taxon>Metazoa</taxon>
        <taxon>Echinodermata</taxon>
        <taxon>Eleutherozoa</taxon>
        <taxon>Echinozoa</taxon>
        <taxon>Echinoidea</taxon>
        <taxon>Euechinoidea</taxon>
        <taxon>Echinacea</taxon>
        <taxon>Camarodonta</taxon>
        <taxon>Echinidea</taxon>
        <taxon>Strongylocentrotidae</taxon>
        <taxon>Strongylocentrotus</taxon>
    </lineage>
</organism>
<dbReference type="GeneID" id="764720"/>
<name>A0A7M7LL31_STRPU</name>
<dbReference type="Gene3D" id="3.40.30.10">
    <property type="entry name" value="Glutaredoxin"/>
    <property type="match status" value="3"/>
</dbReference>
<comment type="similarity">
    <text evidence="1 5">Belongs to the protein disulfide isomerase family.</text>
</comment>
<dbReference type="EnsemblMetazoa" id="XM_001201177">
    <property type="protein sequence ID" value="XP_001201177"/>
    <property type="gene ID" value="LOC764720"/>
</dbReference>
<dbReference type="Proteomes" id="UP000007110">
    <property type="component" value="Unassembled WGS sequence"/>
</dbReference>
<dbReference type="PROSITE" id="PS00194">
    <property type="entry name" value="THIOREDOXIN_1"/>
    <property type="match status" value="3"/>
</dbReference>
<feature type="domain" description="Thioredoxin" evidence="7">
    <location>
        <begin position="269"/>
        <end position="394"/>
    </location>
</feature>
<evidence type="ECO:0000256" key="6">
    <source>
        <dbReference type="SAM" id="SignalP"/>
    </source>
</evidence>
<feature type="domain" description="Thioredoxin" evidence="7">
    <location>
        <begin position="131"/>
        <end position="253"/>
    </location>
</feature>
<feature type="chain" id="PRO_5029720977" description="Thioredoxin domain-containing protein" evidence="6">
    <location>
        <begin position="20"/>
        <end position="398"/>
    </location>
</feature>
<evidence type="ECO:0000256" key="4">
    <source>
        <dbReference type="ARBA" id="ARBA00023284"/>
    </source>
</evidence>
<dbReference type="FunFam" id="3.40.30.10:FF:000672">
    <property type="entry name" value="Insulin-degrading enzyme-like Protein"/>
    <property type="match status" value="2"/>
</dbReference>
<evidence type="ECO:0000259" key="7">
    <source>
        <dbReference type="PROSITE" id="PS51352"/>
    </source>
</evidence>
<evidence type="ECO:0000256" key="3">
    <source>
        <dbReference type="ARBA" id="ARBA00022737"/>
    </source>
</evidence>
<dbReference type="InterPro" id="IPR017937">
    <property type="entry name" value="Thioredoxin_CS"/>
</dbReference>
<feature type="signal peptide" evidence="6">
    <location>
        <begin position="1"/>
        <end position="19"/>
    </location>
</feature>